<sequence>MPQVCLALFPGGVAPSGLVRKESASLIIAQRKVLLLNASYEPLGLVSVPRALRMVWQRTAEVLEKDGDRVLRTVRFTFACPSVVRLHEYVNVRKRRRSAGGLRAKILIRDRYRCQYCNKRGTAADLTLDHIVPRSRGGQSVPENLCACCHDCNQRKGDRTPDEARMPLLSNPAALWHDLDLTALHHAAASRPEWRKYLYLDDAAAA</sequence>
<evidence type="ECO:0000259" key="1">
    <source>
        <dbReference type="SMART" id="SM00507"/>
    </source>
</evidence>
<evidence type="ECO:0000313" key="2">
    <source>
        <dbReference type="EMBL" id="AEP13433.1"/>
    </source>
</evidence>
<dbReference type="SMART" id="SM00507">
    <property type="entry name" value="HNHc"/>
    <property type="match status" value="1"/>
</dbReference>
<gene>
    <name evidence="2" type="ordered locus">Cabther_B0432</name>
</gene>
<keyword evidence="2" id="KW-0540">Nuclease</keyword>
<dbReference type="PANTHER" id="PTHR33877:SF2">
    <property type="entry name" value="OS07G0170200 PROTEIN"/>
    <property type="match status" value="1"/>
</dbReference>
<protein>
    <submittedName>
        <fullName evidence="2">Restriction endonuclease</fullName>
    </submittedName>
</protein>
<proteinExistence type="predicted"/>
<dbReference type="InterPro" id="IPR003615">
    <property type="entry name" value="HNH_nuc"/>
</dbReference>
<dbReference type="Gene3D" id="1.10.30.50">
    <property type="match status" value="1"/>
</dbReference>
<evidence type="ECO:0000313" key="3">
    <source>
        <dbReference type="Proteomes" id="UP000006791"/>
    </source>
</evidence>
<dbReference type="AlphaFoldDB" id="G2LLF8"/>
<reference evidence="2 3" key="1">
    <citation type="journal article" date="2012" name="Environ. Microbiol.">
        <title>Complete genome of Candidatus Chloracidobacterium thermophilum, a chlorophyll-based photoheterotroph belonging to the phylum Acidobacteria.</title>
        <authorList>
            <person name="Garcia Costas A.M."/>
            <person name="Liu Z."/>
            <person name="Tomsho L.P."/>
            <person name="Schuster S.C."/>
            <person name="Ward D.M."/>
            <person name="Bryant D.A."/>
        </authorList>
    </citation>
    <scope>NUCLEOTIDE SEQUENCE [LARGE SCALE GENOMIC DNA]</scope>
    <source>
        <strain evidence="2 3">B</strain>
    </source>
</reference>
<dbReference type="EMBL" id="CP002515">
    <property type="protein sequence ID" value="AEP13433.1"/>
    <property type="molecule type" value="Genomic_DNA"/>
</dbReference>
<organism evidence="2 3">
    <name type="scientific">Chloracidobacterium thermophilum (strain B)</name>
    <dbReference type="NCBI Taxonomy" id="981222"/>
    <lineage>
        <taxon>Bacteria</taxon>
        <taxon>Pseudomonadati</taxon>
        <taxon>Acidobacteriota</taxon>
        <taxon>Terriglobia</taxon>
        <taxon>Terriglobales</taxon>
        <taxon>Acidobacteriaceae</taxon>
        <taxon>Chloracidobacterium</taxon>
    </lineage>
</organism>
<feature type="domain" description="HNH nuclease" evidence="1">
    <location>
        <begin position="101"/>
        <end position="154"/>
    </location>
</feature>
<dbReference type="STRING" id="981222.Cabther_B0432"/>
<accession>G2LLF8</accession>
<dbReference type="CDD" id="cd00085">
    <property type="entry name" value="HNHc"/>
    <property type="match status" value="1"/>
</dbReference>
<dbReference type="GO" id="GO:0004519">
    <property type="term" value="F:endonuclease activity"/>
    <property type="evidence" value="ECO:0007669"/>
    <property type="project" value="UniProtKB-KW"/>
</dbReference>
<dbReference type="InterPro" id="IPR052892">
    <property type="entry name" value="NA-targeting_endonuclease"/>
</dbReference>
<dbReference type="PANTHER" id="PTHR33877">
    <property type="entry name" value="SLL1193 PROTEIN"/>
    <property type="match status" value="1"/>
</dbReference>
<dbReference type="Pfam" id="PF14279">
    <property type="entry name" value="HNH_5"/>
    <property type="match status" value="1"/>
</dbReference>
<keyword evidence="3" id="KW-1185">Reference proteome</keyword>
<dbReference type="Proteomes" id="UP000006791">
    <property type="component" value="Chromosome 2"/>
</dbReference>
<dbReference type="HOGENOM" id="CLU_099824_3_0_0"/>
<dbReference type="InterPro" id="IPR029471">
    <property type="entry name" value="HNH_5"/>
</dbReference>
<keyword evidence="2" id="KW-0255">Endonuclease</keyword>
<keyword evidence="2" id="KW-0378">Hydrolase</keyword>
<dbReference type="KEGG" id="ctm:Cabther_B0432"/>
<name>G2LLF8_CHLTF</name>